<protein>
    <submittedName>
        <fullName evidence="2">Uncharacterized protein</fullName>
    </submittedName>
</protein>
<evidence type="ECO:0000313" key="2">
    <source>
        <dbReference type="EMBL" id="THU99247.1"/>
    </source>
</evidence>
<keyword evidence="1" id="KW-0472">Membrane</keyword>
<dbReference type="AlphaFoldDB" id="A0A4S8M9Z6"/>
<evidence type="ECO:0000256" key="1">
    <source>
        <dbReference type="SAM" id="Phobius"/>
    </source>
</evidence>
<name>A0A4S8M9Z6_DENBC</name>
<keyword evidence="1" id="KW-1133">Transmembrane helix</keyword>
<accession>A0A4S8M9Z6</accession>
<gene>
    <name evidence="2" type="ORF">K435DRAFT_795033</name>
</gene>
<dbReference type="EMBL" id="ML179122">
    <property type="protein sequence ID" value="THU99247.1"/>
    <property type="molecule type" value="Genomic_DNA"/>
</dbReference>
<keyword evidence="3" id="KW-1185">Reference proteome</keyword>
<proteinExistence type="predicted"/>
<reference evidence="2 3" key="1">
    <citation type="journal article" date="2019" name="Nat. Ecol. Evol.">
        <title>Megaphylogeny resolves global patterns of mushroom evolution.</title>
        <authorList>
            <person name="Varga T."/>
            <person name="Krizsan K."/>
            <person name="Foldi C."/>
            <person name="Dima B."/>
            <person name="Sanchez-Garcia M."/>
            <person name="Sanchez-Ramirez S."/>
            <person name="Szollosi G.J."/>
            <person name="Szarkandi J.G."/>
            <person name="Papp V."/>
            <person name="Albert L."/>
            <person name="Andreopoulos W."/>
            <person name="Angelini C."/>
            <person name="Antonin V."/>
            <person name="Barry K.W."/>
            <person name="Bougher N.L."/>
            <person name="Buchanan P."/>
            <person name="Buyck B."/>
            <person name="Bense V."/>
            <person name="Catcheside P."/>
            <person name="Chovatia M."/>
            <person name="Cooper J."/>
            <person name="Damon W."/>
            <person name="Desjardin D."/>
            <person name="Finy P."/>
            <person name="Geml J."/>
            <person name="Haridas S."/>
            <person name="Hughes K."/>
            <person name="Justo A."/>
            <person name="Karasinski D."/>
            <person name="Kautmanova I."/>
            <person name="Kiss B."/>
            <person name="Kocsube S."/>
            <person name="Kotiranta H."/>
            <person name="LaButti K.M."/>
            <person name="Lechner B.E."/>
            <person name="Liimatainen K."/>
            <person name="Lipzen A."/>
            <person name="Lukacs Z."/>
            <person name="Mihaltcheva S."/>
            <person name="Morgado L.N."/>
            <person name="Niskanen T."/>
            <person name="Noordeloos M.E."/>
            <person name="Ohm R.A."/>
            <person name="Ortiz-Santana B."/>
            <person name="Ovrebo C."/>
            <person name="Racz N."/>
            <person name="Riley R."/>
            <person name="Savchenko A."/>
            <person name="Shiryaev A."/>
            <person name="Soop K."/>
            <person name="Spirin V."/>
            <person name="Szebenyi C."/>
            <person name="Tomsovsky M."/>
            <person name="Tulloss R.E."/>
            <person name="Uehling J."/>
            <person name="Grigoriev I.V."/>
            <person name="Vagvolgyi C."/>
            <person name="Papp T."/>
            <person name="Martin F.M."/>
            <person name="Miettinen O."/>
            <person name="Hibbett D.S."/>
            <person name="Nagy L.G."/>
        </authorList>
    </citation>
    <scope>NUCLEOTIDE SEQUENCE [LARGE SCALE GENOMIC DNA]</scope>
    <source>
        <strain evidence="2 3">CBS 962.96</strain>
    </source>
</reference>
<feature type="transmembrane region" description="Helical" evidence="1">
    <location>
        <begin position="20"/>
        <end position="44"/>
    </location>
</feature>
<sequence length="109" mass="11996">MTNETSVLDVLDESENSLEQLVVLNTVGGIFYGVLLAMEIVVIYMSLSSSVNQDPVVLGSTLRLLQSLEMAQGVIYPFNYLLSDAVVVWRAWALVNKKSHIVLGILWGP</sequence>
<evidence type="ECO:0000313" key="3">
    <source>
        <dbReference type="Proteomes" id="UP000297245"/>
    </source>
</evidence>
<keyword evidence="1" id="KW-0812">Transmembrane</keyword>
<organism evidence="2 3">
    <name type="scientific">Dendrothele bispora (strain CBS 962.96)</name>
    <dbReference type="NCBI Taxonomy" id="1314807"/>
    <lineage>
        <taxon>Eukaryota</taxon>
        <taxon>Fungi</taxon>
        <taxon>Dikarya</taxon>
        <taxon>Basidiomycota</taxon>
        <taxon>Agaricomycotina</taxon>
        <taxon>Agaricomycetes</taxon>
        <taxon>Agaricomycetidae</taxon>
        <taxon>Agaricales</taxon>
        <taxon>Agaricales incertae sedis</taxon>
        <taxon>Dendrothele</taxon>
    </lineage>
</organism>
<dbReference type="Proteomes" id="UP000297245">
    <property type="component" value="Unassembled WGS sequence"/>
</dbReference>